<feature type="transmembrane region" description="Helical" evidence="6">
    <location>
        <begin position="101"/>
        <end position="121"/>
    </location>
</feature>
<feature type="transmembrane region" description="Helical" evidence="6">
    <location>
        <begin position="38"/>
        <end position="61"/>
    </location>
</feature>
<evidence type="ECO:0000256" key="1">
    <source>
        <dbReference type="ARBA" id="ARBA00004651"/>
    </source>
</evidence>
<comment type="caution">
    <text evidence="7">The sequence shown here is derived from an EMBL/GenBank/DDBJ whole genome shotgun (WGS) entry which is preliminary data.</text>
</comment>
<dbReference type="Proteomes" id="UP001357452">
    <property type="component" value="Unassembled WGS sequence"/>
</dbReference>
<feature type="transmembrane region" description="Helical" evidence="6">
    <location>
        <begin position="186"/>
        <end position="209"/>
    </location>
</feature>
<feature type="transmembrane region" description="Helical" evidence="6">
    <location>
        <begin position="142"/>
        <end position="166"/>
    </location>
</feature>
<dbReference type="PANTHER" id="PTHR30213:SF1">
    <property type="entry name" value="INNER MEMBRANE PROTEIN YHJD"/>
    <property type="match status" value="1"/>
</dbReference>
<dbReference type="RefSeq" id="WP_330973482.1">
    <property type="nucleotide sequence ID" value="NZ_JAZGLY010000001.1"/>
</dbReference>
<dbReference type="Pfam" id="PF03631">
    <property type="entry name" value="Virul_fac_BrkB"/>
    <property type="match status" value="1"/>
</dbReference>
<evidence type="ECO:0000256" key="5">
    <source>
        <dbReference type="ARBA" id="ARBA00023136"/>
    </source>
</evidence>
<evidence type="ECO:0000313" key="8">
    <source>
        <dbReference type="Proteomes" id="UP001357452"/>
    </source>
</evidence>
<dbReference type="InterPro" id="IPR017039">
    <property type="entry name" value="Virul_fac_BrkB"/>
</dbReference>
<feature type="transmembrane region" description="Helical" evidence="6">
    <location>
        <begin position="221"/>
        <end position="240"/>
    </location>
</feature>
<comment type="subcellular location">
    <subcellularLocation>
        <location evidence="1">Cell membrane</location>
        <topology evidence="1">Multi-pass membrane protein</topology>
    </subcellularLocation>
</comment>
<reference evidence="7 8" key="1">
    <citation type="submission" date="2024-01" db="EMBL/GenBank/DDBJ databases">
        <title>Niabella digestum sp. nov., isolated from waste digestion system.</title>
        <authorList>
            <person name="Zhang L."/>
        </authorList>
    </citation>
    <scope>NUCLEOTIDE SEQUENCE [LARGE SCALE GENOMIC DNA]</scope>
    <source>
        <strain evidence="7 8">A18</strain>
    </source>
</reference>
<keyword evidence="2" id="KW-1003">Cell membrane</keyword>
<evidence type="ECO:0000256" key="2">
    <source>
        <dbReference type="ARBA" id="ARBA00022475"/>
    </source>
</evidence>
<keyword evidence="8" id="KW-1185">Reference proteome</keyword>
<keyword evidence="3 6" id="KW-0812">Transmembrane</keyword>
<evidence type="ECO:0000256" key="3">
    <source>
        <dbReference type="ARBA" id="ARBA00022692"/>
    </source>
</evidence>
<dbReference type="NCBIfam" id="TIGR00765">
    <property type="entry name" value="yihY_not_rbn"/>
    <property type="match status" value="1"/>
</dbReference>
<protein>
    <submittedName>
        <fullName evidence="7">YihY/virulence factor BrkB family protein</fullName>
    </submittedName>
</protein>
<organism evidence="7 8">
    <name type="scientific">Niabella digestorum</name>
    <dbReference type="NCBI Taxonomy" id="3117701"/>
    <lineage>
        <taxon>Bacteria</taxon>
        <taxon>Pseudomonadati</taxon>
        <taxon>Bacteroidota</taxon>
        <taxon>Chitinophagia</taxon>
        <taxon>Chitinophagales</taxon>
        <taxon>Chitinophagaceae</taxon>
        <taxon>Niabella</taxon>
    </lineage>
</organism>
<dbReference type="EMBL" id="JAZGLY010000001">
    <property type="protein sequence ID" value="MEE6186079.1"/>
    <property type="molecule type" value="Genomic_DNA"/>
</dbReference>
<feature type="transmembrane region" description="Helical" evidence="6">
    <location>
        <begin position="252"/>
        <end position="277"/>
    </location>
</feature>
<keyword evidence="5 6" id="KW-0472">Membrane</keyword>
<evidence type="ECO:0000256" key="4">
    <source>
        <dbReference type="ARBA" id="ARBA00022989"/>
    </source>
</evidence>
<gene>
    <name evidence="7" type="ORF">V2H41_02210</name>
</gene>
<evidence type="ECO:0000256" key="6">
    <source>
        <dbReference type="SAM" id="Phobius"/>
    </source>
</evidence>
<sequence>MSFIISKPKNFFVATFNLLKTAGKGFIEDKVPKLSASLAYCTIISLAPLLTIIIASASIIYRKEIVEGKVYDIVAQFTTPETAAQIQTAVMNASLSGKTTMALTIGIISLLIGATAVFLEIQDSINTIWKVKAKPRNGLLNFLFNRLKSFSLIISLGFLLLVSLTINSILGSLQTRFQELIPINSGWLFFILNNVITFVVITLLFAIIFKVLPDVIIKWKPALVGAAFTTVLFAIGKLLIDLYITKAKPGAIFGTAGTLIIILAWVYYTSFILYFGAEFTRAYAEKFSDRIKPSKYAVHLKVQIEEEPITELPTQHTEEKQA</sequence>
<dbReference type="PIRSF" id="PIRSF035875">
    <property type="entry name" value="RNase_BN"/>
    <property type="match status" value="1"/>
</dbReference>
<name>A0ABU7RDL2_9BACT</name>
<evidence type="ECO:0000313" key="7">
    <source>
        <dbReference type="EMBL" id="MEE6186079.1"/>
    </source>
</evidence>
<keyword evidence="4 6" id="KW-1133">Transmembrane helix</keyword>
<accession>A0ABU7RDL2</accession>
<proteinExistence type="predicted"/>
<dbReference type="PANTHER" id="PTHR30213">
    <property type="entry name" value="INNER MEMBRANE PROTEIN YHJD"/>
    <property type="match status" value="1"/>
</dbReference>